<dbReference type="PANTHER" id="PTHR32332">
    <property type="entry name" value="2-NITROPROPANE DIOXYGENASE"/>
    <property type="match status" value="1"/>
</dbReference>
<dbReference type="AlphaFoldDB" id="A0A024SIZ3"/>
<protein>
    <submittedName>
        <fullName evidence="5">2-nitropropane dioxygenase</fullName>
    </submittedName>
</protein>
<dbReference type="EMBL" id="KI911140">
    <property type="protein sequence ID" value="ETS05475.1"/>
    <property type="molecule type" value="Genomic_DNA"/>
</dbReference>
<dbReference type="GO" id="GO:0018580">
    <property type="term" value="F:nitronate monooxygenase activity"/>
    <property type="evidence" value="ECO:0007669"/>
    <property type="project" value="InterPro"/>
</dbReference>
<dbReference type="InterPro" id="IPR013785">
    <property type="entry name" value="Aldolase_TIM"/>
</dbReference>
<dbReference type="HOGENOM" id="CLU_038732_2_3_1"/>
<dbReference type="InterPro" id="IPR004136">
    <property type="entry name" value="NMO"/>
</dbReference>
<keyword evidence="2" id="KW-0288">FMN</keyword>
<gene>
    <name evidence="5" type="ORF">M419DRAFT_135893</name>
</gene>
<sequence>MASPQQIRTPITDLFKINHPILLAGMNVAAGPKLAAAVTNAGGMGVIGGVGYTPEMLKEQIAELKSYLNDKNAPFGVDLLIPQVGGSARKTNYDYTKGKLNELTDIIIESGAKLFVSAVGVPPKAIVEKLHKAGILYMNMIGHVKHVQKCIDVGVDIICAQGGEGGGHTGDIPTTVLIPAVVEICSKHKSPLTGGPVQVIAAGGIHNGQLLAAALMMGASAVWVGTRFILTDEAGAPKSHKEAVRTAGHDDNIRTIIFTGRPMRVRNNAYINDWETNRQQEMKELAAKGVIPYEADLDKVLNGGEKPKIEGIQTSANDDDDDDPLEQFRPFLMGKAAAVVNEQKPAKAVVDEFVSDAVAWLRKGNSMLVGPSSKL</sequence>
<evidence type="ECO:0000313" key="6">
    <source>
        <dbReference type="Proteomes" id="UP000024376"/>
    </source>
</evidence>
<dbReference type="PANTHER" id="PTHR32332:SF31">
    <property type="entry name" value="2-NITROPROPANE DIOXYGENASE FAMILY, PUTATIVE (AFU_ORTHOLOGUE AFUA_2G09850)-RELATED"/>
    <property type="match status" value="1"/>
</dbReference>
<accession>A0A024SIZ3</accession>
<keyword evidence="3" id="KW-0560">Oxidoreductase</keyword>
<dbReference type="CDD" id="cd04730">
    <property type="entry name" value="NPD_like"/>
    <property type="match status" value="1"/>
</dbReference>
<dbReference type="OrthoDB" id="10265891at2759"/>
<dbReference type="KEGG" id="trr:M419DRAFT_135893"/>
<reference evidence="6" key="1">
    <citation type="journal article" date="2013" name="Ind. Biotechnol.">
        <title>Comparative genomics analysis of Trichoderma reesei strains.</title>
        <authorList>
            <person name="Koike H."/>
            <person name="Aerts A."/>
            <person name="LaButti K."/>
            <person name="Grigoriev I.V."/>
            <person name="Baker S.E."/>
        </authorList>
    </citation>
    <scope>NUCLEOTIDE SEQUENCE [LARGE SCALE GENOMIC DNA]</scope>
    <source>
        <strain evidence="6">ATCC 56765 / BCRC 32924 / NRRL 11460 / Rut C-30</strain>
    </source>
</reference>
<evidence type="ECO:0000256" key="4">
    <source>
        <dbReference type="SAM" id="MobiDB-lite"/>
    </source>
</evidence>
<evidence type="ECO:0000256" key="3">
    <source>
        <dbReference type="ARBA" id="ARBA00023002"/>
    </source>
</evidence>
<organism evidence="5 6">
    <name type="scientific">Hypocrea jecorina (strain ATCC 56765 / BCRC 32924 / NRRL 11460 / Rut C-30)</name>
    <name type="common">Trichoderma reesei</name>
    <dbReference type="NCBI Taxonomy" id="1344414"/>
    <lineage>
        <taxon>Eukaryota</taxon>
        <taxon>Fungi</taxon>
        <taxon>Dikarya</taxon>
        <taxon>Ascomycota</taxon>
        <taxon>Pezizomycotina</taxon>
        <taxon>Sordariomycetes</taxon>
        <taxon>Hypocreomycetidae</taxon>
        <taxon>Hypocreales</taxon>
        <taxon>Hypocreaceae</taxon>
        <taxon>Trichoderma</taxon>
    </lineage>
</organism>
<evidence type="ECO:0000256" key="1">
    <source>
        <dbReference type="ARBA" id="ARBA00022630"/>
    </source>
</evidence>
<dbReference type="Pfam" id="PF03060">
    <property type="entry name" value="NMO"/>
    <property type="match status" value="1"/>
</dbReference>
<evidence type="ECO:0000313" key="5">
    <source>
        <dbReference type="EMBL" id="ETS05475.1"/>
    </source>
</evidence>
<proteinExistence type="predicted"/>
<name>A0A024SIZ3_HYPJR</name>
<dbReference type="Gene3D" id="3.20.20.70">
    <property type="entry name" value="Aldolase class I"/>
    <property type="match status" value="1"/>
</dbReference>
<feature type="region of interest" description="Disordered" evidence="4">
    <location>
        <begin position="304"/>
        <end position="323"/>
    </location>
</feature>
<dbReference type="GO" id="GO:0051213">
    <property type="term" value="F:dioxygenase activity"/>
    <property type="evidence" value="ECO:0007669"/>
    <property type="project" value="UniProtKB-KW"/>
</dbReference>
<keyword evidence="1" id="KW-0285">Flavoprotein</keyword>
<evidence type="ECO:0000256" key="2">
    <source>
        <dbReference type="ARBA" id="ARBA00022643"/>
    </source>
</evidence>
<dbReference type="SUPFAM" id="SSF51412">
    <property type="entry name" value="Inosine monophosphate dehydrogenase (IMPDH)"/>
    <property type="match status" value="1"/>
</dbReference>
<dbReference type="Proteomes" id="UP000024376">
    <property type="component" value="Unassembled WGS sequence"/>
</dbReference>
<keyword evidence="5" id="KW-0223">Dioxygenase</keyword>